<keyword evidence="3" id="KW-0732">Signal</keyword>
<keyword evidence="2" id="KW-0378">Hydrolase</keyword>
<evidence type="ECO:0000313" key="6">
    <source>
        <dbReference type="Proteomes" id="UP000053244"/>
    </source>
</evidence>
<evidence type="ECO:0000256" key="1">
    <source>
        <dbReference type="ARBA" id="ARBA00022723"/>
    </source>
</evidence>
<dbReference type="AlphaFoldDB" id="A0A0X3V5W3"/>
<dbReference type="Pfam" id="PF01522">
    <property type="entry name" value="Polysacc_deac_1"/>
    <property type="match status" value="1"/>
</dbReference>
<accession>A0A0X3V5W3</accession>
<dbReference type="InterPro" id="IPR006311">
    <property type="entry name" value="TAT_signal"/>
</dbReference>
<dbReference type="SUPFAM" id="SSF52266">
    <property type="entry name" value="SGNH hydrolase"/>
    <property type="match status" value="1"/>
</dbReference>
<sequence length="576" mass="61248">MRISSRTVLRRLAGLGAALVLGGVPLTAGGPAAAAGPASPRCTGHVALTFDDGPTPGNTAALLTVLRAAGARATMFNTGANVTTNPGLTRAQLAAGMWIGNHSWDHPHLTTLTADEQAAQISRTQDAIRQVTGVTPALFRPPYLETDDSLRAVERRYGLREINADVDSRDWDGTTVDQIVTNARALQSGGVILMHDWPPNTLEAVPRIVAELRARGLCPGQISPSTGRAVAPGPVTPVLRQVHTAGRVAEIGTGVGYTWPGVYFEGRFRGDSVGLALDDAVNDYDVQIDGGAPITLVTPGTTVRWIGGLGRGDHTVRLVKRTESPANLAGFGGLVAGPSGRILTAPAARDRQIEFIGDSWTAGYGDMSGGRDCSAPGALTRASNADQGFAARTGRALNADYRINAWSGIGMVRNYAGSSPGTDYRTYYDRTLQAVDTSTRDRPASWHPRTVVIGLGINDFSTPVGPGEKWADEAALVADFQAAYQGFIDKLRQRYGPGAELVLTYPDLSYTTTALAESIQQIVRDRQARGDQRVRALYYDNGALGLDLLGCDWHPSLHDHEILAGVLTAFVRGLRR</sequence>
<gene>
    <name evidence="5" type="ORF">ADL15_08295</name>
</gene>
<dbReference type="GO" id="GO:0016810">
    <property type="term" value="F:hydrolase activity, acting on carbon-nitrogen (but not peptide) bonds"/>
    <property type="evidence" value="ECO:0007669"/>
    <property type="project" value="InterPro"/>
</dbReference>
<dbReference type="PROSITE" id="PS51677">
    <property type="entry name" value="NODB"/>
    <property type="match status" value="1"/>
</dbReference>
<dbReference type="Gene3D" id="3.20.20.370">
    <property type="entry name" value="Glycoside hydrolase/deacetylase"/>
    <property type="match status" value="1"/>
</dbReference>
<dbReference type="GO" id="GO:0016020">
    <property type="term" value="C:membrane"/>
    <property type="evidence" value="ECO:0007669"/>
    <property type="project" value="TreeGrafter"/>
</dbReference>
<dbReference type="GO" id="GO:0052689">
    <property type="term" value="F:carboxylic ester hydrolase activity"/>
    <property type="evidence" value="ECO:0007669"/>
    <property type="project" value="InterPro"/>
</dbReference>
<dbReference type="InterPro" id="IPR036514">
    <property type="entry name" value="SGNH_hydro_sf"/>
</dbReference>
<dbReference type="Pfam" id="PF17996">
    <property type="entry name" value="CE2_N"/>
    <property type="match status" value="1"/>
</dbReference>
<dbReference type="EMBL" id="LLZH01000037">
    <property type="protein sequence ID" value="KUL40034.1"/>
    <property type="molecule type" value="Genomic_DNA"/>
</dbReference>
<evidence type="ECO:0000256" key="2">
    <source>
        <dbReference type="ARBA" id="ARBA00022801"/>
    </source>
</evidence>
<dbReference type="PANTHER" id="PTHR10587:SF133">
    <property type="entry name" value="CHITIN DEACETYLASE 1-RELATED"/>
    <property type="match status" value="1"/>
</dbReference>
<dbReference type="InterPro" id="IPR013830">
    <property type="entry name" value="SGNH_hydro"/>
</dbReference>
<dbReference type="InterPro" id="IPR037461">
    <property type="entry name" value="CtCE2-like_dom"/>
</dbReference>
<reference evidence="5 6" key="1">
    <citation type="submission" date="2015-10" db="EMBL/GenBank/DDBJ databases">
        <authorList>
            <person name="Gilbert D.G."/>
        </authorList>
    </citation>
    <scope>NUCLEOTIDE SEQUENCE [LARGE SCALE GENOMIC DNA]</scope>
    <source>
        <strain evidence="5 6">NRRL B-16712</strain>
    </source>
</reference>
<dbReference type="InterPro" id="IPR002509">
    <property type="entry name" value="NODB_dom"/>
</dbReference>
<dbReference type="PROSITE" id="PS51318">
    <property type="entry name" value="TAT"/>
    <property type="match status" value="1"/>
</dbReference>
<evidence type="ECO:0000256" key="3">
    <source>
        <dbReference type="SAM" id="SignalP"/>
    </source>
</evidence>
<evidence type="ECO:0000313" key="5">
    <source>
        <dbReference type="EMBL" id="KUL40034.1"/>
    </source>
</evidence>
<keyword evidence="1" id="KW-0479">Metal-binding</keyword>
<dbReference type="PANTHER" id="PTHR10587">
    <property type="entry name" value="GLYCOSYL TRANSFERASE-RELATED"/>
    <property type="match status" value="1"/>
</dbReference>
<feature type="domain" description="NodB homology" evidence="4">
    <location>
        <begin position="44"/>
        <end position="220"/>
    </location>
</feature>
<evidence type="ECO:0000259" key="4">
    <source>
        <dbReference type="PROSITE" id="PS51677"/>
    </source>
</evidence>
<feature type="chain" id="PRO_5007055654" description="NodB homology domain-containing protein" evidence="3">
    <location>
        <begin position="35"/>
        <end position="576"/>
    </location>
</feature>
<dbReference type="SUPFAM" id="SSF88713">
    <property type="entry name" value="Glycoside hydrolase/deacetylase"/>
    <property type="match status" value="1"/>
</dbReference>
<dbReference type="Proteomes" id="UP000053244">
    <property type="component" value="Unassembled WGS sequence"/>
</dbReference>
<dbReference type="InterPro" id="IPR040794">
    <property type="entry name" value="CE2_N"/>
</dbReference>
<dbReference type="GO" id="GO:0005975">
    <property type="term" value="P:carbohydrate metabolic process"/>
    <property type="evidence" value="ECO:0007669"/>
    <property type="project" value="InterPro"/>
</dbReference>
<organism evidence="5 6">
    <name type="scientific">Actinoplanes awajinensis subsp. mycoplanecinus</name>
    <dbReference type="NCBI Taxonomy" id="135947"/>
    <lineage>
        <taxon>Bacteria</taxon>
        <taxon>Bacillati</taxon>
        <taxon>Actinomycetota</taxon>
        <taxon>Actinomycetes</taxon>
        <taxon>Micromonosporales</taxon>
        <taxon>Micromonosporaceae</taxon>
        <taxon>Actinoplanes</taxon>
    </lineage>
</organism>
<dbReference type="RefSeq" id="WP_067686546.1">
    <property type="nucleotide sequence ID" value="NZ_LLZH01000037.1"/>
</dbReference>
<proteinExistence type="predicted"/>
<protein>
    <recommendedName>
        <fullName evidence="4">NodB homology domain-containing protein</fullName>
    </recommendedName>
</protein>
<feature type="signal peptide" evidence="3">
    <location>
        <begin position="1"/>
        <end position="34"/>
    </location>
</feature>
<dbReference type="Gene3D" id="3.40.50.1110">
    <property type="entry name" value="SGNH hydrolase"/>
    <property type="match status" value="1"/>
</dbReference>
<name>A0A0X3V5W3_9ACTN</name>
<dbReference type="InterPro" id="IPR050248">
    <property type="entry name" value="Polysacc_deacetylase_ArnD"/>
</dbReference>
<dbReference type="Gene3D" id="2.60.120.260">
    <property type="entry name" value="Galactose-binding domain-like"/>
    <property type="match status" value="1"/>
</dbReference>
<dbReference type="Pfam" id="PF13472">
    <property type="entry name" value="Lipase_GDSL_2"/>
    <property type="match status" value="1"/>
</dbReference>
<dbReference type="CDD" id="cd01831">
    <property type="entry name" value="Endoglucanase_E_like"/>
    <property type="match status" value="1"/>
</dbReference>
<dbReference type="InterPro" id="IPR011330">
    <property type="entry name" value="Glyco_hydro/deAcase_b/a-brl"/>
</dbReference>
<keyword evidence="6" id="KW-1185">Reference proteome</keyword>
<dbReference type="GO" id="GO:0046872">
    <property type="term" value="F:metal ion binding"/>
    <property type="evidence" value="ECO:0007669"/>
    <property type="project" value="UniProtKB-KW"/>
</dbReference>
<comment type="caution">
    <text evidence="5">The sequence shown here is derived from an EMBL/GenBank/DDBJ whole genome shotgun (WGS) entry which is preliminary data.</text>
</comment>